<feature type="transmembrane region" description="Helical" evidence="1">
    <location>
        <begin position="58"/>
        <end position="83"/>
    </location>
</feature>
<keyword evidence="3" id="KW-0012">Acyltransferase</keyword>
<keyword evidence="1" id="KW-0812">Transmembrane</keyword>
<organism evidence="3 4">
    <name type="scientific">Gimesia maris</name>
    <dbReference type="NCBI Taxonomy" id="122"/>
    <lineage>
        <taxon>Bacteria</taxon>
        <taxon>Pseudomonadati</taxon>
        <taxon>Planctomycetota</taxon>
        <taxon>Planctomycetia</taxon>
        <taxon>Planctomycetales</taxon>
        <taxon>Planctomycetaceae</taxon>
        <taxon>Gimesia</taxon>
    </lineage>
</organism>
<reference evidence="3 4" key="1">
    <citation type="submission" date="2019-08" db="EMBL/GenBank/DDBJ databases">
        <title>Deep-cultivation of Planctomycetes and their phenomic and genomic characterization uncovers novel biology.</title>
        <authorList>
            <person name="Wiegand S."/>
            <person name="Jogler M."/>
            <person name="Boedeker C."/>
            <person name="Pinto D."/>
            <person name="Vollmers J."/>
            <person name="Rivas-Marin E."/>
            <person name="Kohn T."/>
            <person name="Peeters S.H."/>
            <person name="Heuer A."/>
            <person name="Rast P."/>
            <person name="Oberbeckmann S."/>
            <person name="Bunk B."/>
            <person name="Jeske O."/>
            <person name="Meyerdierks A."/>
            <person name="Storesund J.E."/>
            <person name="Kallscheuer N."/>
            <person name="Luecker S."/>
            <person name="Lage O.M."/>
            <person name="Pohl T."/>
            <person name="Merkel B.J."/>
            <person name="Hornburger P."/>
            <person name="Mueller R.-W."/>
            <person name="Bruemmer F."/>
            <person name="Labrenz M."/>
            <person name="Spormann A.M."/>
            <person name="Op den Camp H."/>
            <person name="Overmann J."/>
            <person name="Amann R."/>
            <person name="Jetten M.S.M."/>
            <person name="Mascher T."/>
            <person name="Medema M.H."/>
            <person name="Devos D.P."/>
            <person name="Kaster A.-K."/>
            <person name="Ovreas L."/>
            <person name="Rohde M."/>
            <person name="Galperin M.Y."/>
            <person name="Jogler C."/>
        </authorList>
    </citation>
    <scope>NUCLEOTIDE SEQUENCE [LARGE SCALE GENOMIC DNA]</scope>
    <source>
        <strain evidence="3 4">DSM 8797</strain>
    </source>
</reference>
<accession>A0ABX5YF36</accession>
<dbReference type="PANTHER" id="PTHR23028">
    <property type="entry name" value="ACETYLTRANSFERASE"/>
    <property type="match status" value="1"/>
</dbReference>
<feature type="transmembrane region" description="Helical" evidence="1">
    <location>
        <begin position="172"/>
        <end position="191"/>
    </location>
</feature>
<dbReference type="Proteomes" id="UP000322887">
    <property type="component" value="Chromosome"/>
</dbReference>
<feature type="transmembrane region" description="Helical" evidence="1">
    <location>
        <begin position="263"/>
        <end position="280"/>
    </location>
</feature>
<dbReference type="EMBL" id="CP042910">
    <property type="protein sequence ID" value="QEG14312.1"/>
    <property type="molecule type" value="Genomic_DNA"/>
</dbReference>
<sequence length="389" mass="45080">MRRHRSGIIKREWFHKEMKSSTGKYYIGLDHLRALAAFMVFSWHFIHTAIPFTYTPSLFPLSLFNEGHTGVALFMTLSGYLFAKLLDGKRIRYGSFLWNRVLRLAPLLLFVLALNSIKYYYRGASVLSICEHYLTGLIKPTLPNGGWSITVEFHFYLLLPILLYLSRASKYALSFVVCCAILIRLIIFQVRGEVQELAYWTIVGRIDQFLLGMIAFQMQSWIKQRHLLVLGSIAAFSLFYWYFDRSGGFYNSPSYPSNRSIWVYFPTLEGLTYGLLIAWYDNSFSHSQSWGSRFIALIGTYSYSIYLLHYFFTGFFIGLLHGYVLPITNFYIAFCFSVTGFLLMVPIGYLSFRFIESPFLKLRTRYLIDEPAGSTLEMKAAEETETLPT</sequence>
<dbReference type="Pfam" id="PF01757">
    <property type="entry name" value="Acyl_transf_3"/>
    <property type="match status" value="1"/>
</dbReference>
<evidence type="ECO:0000313" key="4">
    <source>
        <dbReference type="Proteomes" id="UP000322887"/>
    </source>
</evidence>
<feature type="transmembrane region" description="Helical" evidence="1">
    <location>
        <begin position="25"/>
        <end position="46"/>
    </location>
</feature>
<dbReference type="GO" id="GO:0016746">
    <property type="term" value="F:acyltransferase activity"/>
    <property type="evidence" value="ECO:0007669"/>
    <property type="project" value="UniProtKB-KW"/>
</dbReference>
<evidence type="ECO:0000313" key="3">
    <source>
        <dbReference type="EMBL" id="QEG14312.1"/>
    </source>
</evidence>
<name>A0ABX5YF36_9PLAN</name>
<dbReference type="PANTHER" id="PTHR23028:SF53">
    <property type="entry name" value="ACYL_TRANSF_3 DOMAIN-CONTAINING PROTEIN"/>
    <property type="match status" value="1"/>
</dbReference>
<feature type="transmembrane region" description="Helical" evidence="1">
    <location>
        <begin position="197"/>
        <end position="215"/>
    </location>
</feature>
<dbReference type="InterPro" id="IPR002656">
    <property type="entry name" value="Acyl_transf_3_dom"/>
</dbReference>
<keyword evidence="1" id="KW-1133">Transmembrane helix</keyword>
<protein>
    <submittedName>
        <fullName evidence="3">Acyltransferase family protein</fullName>
    </submittedName>
</protein>
<feature type="transmembrane region" description="Helical" evidence="1">
    <location>
        <begin position="145"/>
        <end position="165"/>
    </location>
</feature>
<proteinExistence type="predicted"/>
<feature type="domain" description="Acyltransferase 3" evidence="2">
    <location>
        <begin position="27"/>
        <end position="343"/>
    </location>
</feature>
<feature type="transmembrane region" description="Helical" evidence="1">
    <location>
        <begin position="104"/>
        <end position="121"/>
    </location>
</feature>
<dbReference type="InterPro" id="IPR050879">
    <property type="entry name" value="Acyltransferase_3"/>
</dbReference>
<keyword evidence="1" id="KW-0472">Membrane</keyword>
<feature type="transmembrane region" description="Helical" evidence="1">
    <location>
        <begin position="227"/>
        <end position="243"/>
    </location>
</feature>
<keyword evidence="3" id="KW-0808">Transferase</keyword>
<keyword evidence="4" id="KW-1185">Reference proteome</keyword>
<gene>
    <name evidence="3" type="ORF">GmarT_01450</name>
</gene>
<evidence type="ECO:0000259" key="2">
    <source>
        <dbReference type="Pfam" id="PF01757"/>
    </source>
</evidence>
<evidence type="ECO:0000256" key="1">
    <source>
        <dbReference type="SAM" id="Phobius"/>
    </source>
</evidence>
<feature type="transmembrane region" description="Helical" evidence="1">
    <location>
        <begin position="301"/>
        <end position="324"/>
    </location>
</feature>
<feature type="transmembrane region" description="Helical" evidence="1">
    <location>
        <begin position="330"/>
        <end position="355"/>
    </location>
</feature>